<dbReference type="SMART" id="SM00347">
    <property type="entry name" value="HTH_MARR"/>
    <property type="match status" value="1"/>
</dbReference>
<name>A0A8A7KBM0_9FIRM</name>
<dbReference type="PROSITE" id="PS50995">
    <property type="entry name" value="HTH_MARR_2"/>
    <property type="match status" value="1"/>
</dbReference>
<organism evidence="5 6">
    <name type="scientific">Iocasia fonsfrigidae</name>
    <dbReference type="NCBI Taxonomy" id="2682810"/>
    <lineage>
        <taxon>Bacteria</taxon>
        <taxon>Bacillati</taxon>
        <taxon>Bacillota</taxon>
        <taxon>Clostridia</taxon>
        <taxon>Halanaerobiales</taxon>
        <taxon>Halanaerobiaceae</taxon>
        <taxon>Iocasia</taxon>
    </lineage>
</organism>
<reference evidence="5" key="1">
    <citation type="submission" date="2019-12" db="EMBL/GenBank/DDBJ databases">
        <authorList>
            <person name="zhang j."/>
            <person name="sun C.M."/>
        </authorList>
    </citation>
    <scope>NUCLEOTIDE SEQUENCE</scope>
    <source>
        <strain evidence="5">NS-1</strain>
    </source>
</reference>
<sequence length="157" mass="18539">MNKLSNQVINKFIKMTERISNGKMNVLEFAPEGMTFYRGEIHMIKMIGDHPGTFISEMARNFNVTRAVVAKTVGKLEENGFLKKEEDPRDKRRFCLFLTDKGLQAYELHNEYHQKYDRPLFEYLESLQEVDLKLIQEFLKYVFRSQGKGRVFISGFR</sequence>
<dbReference type="PANTHER" id="PTHR35790">
    <property type="entry name" value="HTH-TYPE TRANSCRIPTIONAL REGULATOR PCHR"/>
    <property type="match status" value="1"/>
</dbReference>
<keyword evidence="2" id="KW-0238">DNA-binding</keyword>
<dbReference type="KEGG" id="ifn:GM661_13155"/>
<dbReference type="GO" id="GO:0003700">
    <property type="term" value="F:DNA-binding transcription factor activity"/>
    <property type="evidence" value="ECO:0007669"/>
    <property type="project" value="InterPro"/>
</dbReference>
<dbReference type="GO" id="GO:0003677">
    <property type="term" value="F:DNA binding"/>
    <property type="evidence" value="ECO:0007669"/>
    <property type="project" value="UniProtKB-KW"/>
</dbReference>
<evidence type="ECO:0000259" key="4">
    <source>
        <dbReference type="PROSITE" id="PS50995"/>
    </source>
</evidence>
<dbReference type="PANTHER" id="PTHR35790:SF4">
    <property type="entry name" value="HTH-TYPE TRANSCRIPTIONAL REGULATOR PCHR"/>
    <property type="match status" value="1"/>
</dbReference>
<dbReference type="RefSeq" id="WP_230867240.1">
    <property type="nucleotide sequence ID" value="NZ_CP046640.1"/>
</dbReference>
<keyword evidence="3" id="KW-0804">Transcription</keyword>
<evidence type="ECO:0000313" key="5">
    <source>
        <dbReference type="EMBL" id="QTL98841.1"/>
    </source>
</evidence>
<dbReference type="Proteomes" id="UP000665020">
    <property type="component" value="Chromosome"/>
</dbReference>
<evidence type="ECO:0000256" key="2">
    <source>
        <dbReference type="ARBA" id="ARBA00023125"/>
    </source>
</evidence>
<proteinExistence type="predicted"/>
<evidence type="ECO:0000256" key="3">
    <source>
        <dbReference type="ARBA" id="ARBA00023163"/>
    </source>
</evidence>
<dbReference type="Pfam" id="PF01047">
    <property type="entry name" value="MarR"/>
    <property type="match status" value="1"/>
</dbReference>
<keyword evidence="6" id="KW-1185">Reference proteome</keyword>
<dbReference type="AlphaFoldDB" id="A0A8A7KBM0"/>
<protein>
    <submittedName>
        <fullName evidence="5">MarR family transcriptional regulator</fullName>
    </submittedName>
</protein>
<keyword evidence="1" id="KW-0805">Transcription regulation</keyword>
<dbReference type="InterPro" id="IPR036390">
    <property type="entry name" value="WH_DNA-bd_sf"/>
</dbReference>
<dbReference type="Gene3D" id="1.10.10.10">
    <property type="entry name" value="Winged helix-like DNA-binding domain superfamily/Winged helix DNA-binding domain"/>
    <property type="match status" value="1"/>
</dbReference>
<evidence type="ECO:0000256" key="1">
    <source>
        <dbReference type="ARBA" id="ARBA00023015"/>
    </source>
</evidence>
<accession>A0A8A7KBM0</accession>
<dbReference type="SUPFAM" id="SSF46785">
    <property type="entry name" value="Winged helix' DNA-binding domain"/>
    <property type="match status" value="1"/>
</dbReference>
<evidence type="ECO:0000313" key="6">
    <source>
        <dbReference type="Proteomes" id="UP000665020"/>
    </source>
</evidence>
<feature type="domain" description="HTH marR-type" evidence="4">
    <location>
        <begin position="5"/>
        <end position="144"/>
    </location>
</feature>
<dbReference type="InterPro" id="IPR052067">
    <property type="entry name" value="Metal_resp_HTH_trans_reg"/>
</dbReference>
<dbReference type="EMBL" id="CP046640">
    <property type="protein sequence ID" value="QTL98841.1"/>
    <property type="molecule type" value="Genomic_DNA"/>
</dbReference>
<dbReference type="InterPro" id="IPR000835">
    <property type="entry name" value="HTH_MarR-typ"/>
</dbReference>
<dbReference type="InterPro" id="IPR036388">
    <property type="entry name" value="WH-like_DNA-bd_sf"/>
</dbReference>
<gene>
    <name evidence="5" type="ORF">GM661_13155</name>
</gene>